<dbReference type="SUPFAM" id="SSF117396">
    <property type="entry name" value="TM1631-like"/>
    <property type="match status" value="1"/>
</dbReference>
<dbReference type="InterPro" id="IPR002763">
    <property type="entry name" value="DUF72"/>
</dbReference>
<evidence type="ECO:0000313" key="1">
    <source>
        <dbReference type="EMBL" id="HIX35679.1"/>
    </source>
</evidence>
<evidence type="ECO:0000313" key="2">
    <source>
        <dbReference type="Proteomes" id="UP000824231"/>
    </source>
</evidence>
<reference evidence="1" key="1">
    <citation type="journal article" date="2021" name="PeerJ">
        <title>Extensive microbial diversity within the chicken gut microbiome revealed by metagenomics and culture.</title>
        <authorList>
            <person name="Gilroy R."/>
            <person name="Ravi A."/>
            <person name="Getino M."/>
            <person name="Pursley I."/>
            <person name="Horton D.L."/>
            <person name="Alikhan N.F."/>
            <person name="Baker D."/>
            <person name="Gharbi K."/>
            <person name="Hall N."/>
            <person name="Watson M."/>
            <person name="Adriaenssens E.M."/>
            <person name="Foster-Nyarko E."/>
            <person name="Jarju S."/>
            <person name="Secka A."/>
            <person name="Antonio M."/>
            <person name="Oren A."/>
            <person name="Chaudhuri R.R."/>
            <person name="La Ragione R."/>
            <person name="Hildebrand F."/>
            <person name="Pallen M.J."/>
        </authorList>
    </citation>
    <scope>NUCLEOTIDE SEQUENCE</scope>
    <source>
        <strain evidence="1">ChiSxjej3B15-572</strain>
    </source>
</reference>
<name>A0A9D1VIJ8_9LACO</name>
<gene>
    <name evidence="1" type="ORF">H9856_04700</name>
</gene>
<dbReference type="Proteomes" id="UP000824231">
    <property type="component" value="Unassembled WGS sequence"/>
</dbReference>
<dbReference type="Gene3D" id="3.20.20.410">
    <property type="entry name" value="Protein of unknown function UPF0759"/>
    <property type="match status" value="1"/>
</dbReference>
<proteinExistence type="predicted"/>
<dbReference type="EMBL" id="DXFH01000019">
    <property type="protein sequence ID" value="HIX35679.1"/>
    <property type="molecule type" value="Genomic_DNA"/>
</dbReference>
<dbReference type="PANTHER" id="PTHR30348:SF13">
    <property type="entry name" value="UPF0759 PROTEIN YUNF"/>
    <property type="match status" value="1"/>
</dbReference>
<reference evidence="1" key="2">
    <citation type="submission" date="2021-04" db="EMBL/GenBank/DDBJ databases">
        <authorList>
            <person name="Gilroy R."/>
        </authorList>
    </citation>
    <scope>NUCLEOTIDE SEQUENCE</scope>
    <source>
        <strain evidence="1">ChiSxjej3B15-572</strain>
    </source>
</reference>
<dbReference type="Pfam" id="PF01904">
    <property type="entry name" value="DUF72"/>
    <property type="match status" value="1"/>
</dbReference>
<dbReference type="InterPro" id="IPR036520">
    <property type="entry name" value="UPF0759_sf"/>
</dbReference>
<dbReference type="AlphaFoldDB" id="A0A9D1VIJ8"/>
<comment type="caution">
    <text evidence="1">The sequence shown here is derived from an EMBL/GenBank/DDBJ whole genome shotgun (WGS) entry which is preliminary data.</text>
</comment>
<organism evidence="1 2">
    <name type="scientific">Candidatus Limosilactobacillus merdigallinarum</name>
    <dbReference type="NCBI Taxonomy" id="2838652"/>
    <lineage>
        <taxon>Bacteria</taxon>
        <taxon>Bacillati</taxon>
        <taxon>Bacillota</taxon>
        <taxon>Bacilli</taxon>
        <taxon>Lactobacillales</taxon>
        <taxon>Lactobacillaceae</taxon>
        <taxon>Limosilactobacillus</taxon>
    </lineage>
</organism>
<sequence length="285" mass="32382">MKVTLALTTWTEHPALIDGQKRTVTLNEYAQRMLAVEIDTFFYALPNVNTVQKWVGEVSPEFQFIVKAHQSMTKHPQAQLPTGVTSLAEVFQRFKTAVTPLIATGQLKTILFQFPPSFVPTVSNIDYLMKIRQFLGNLSVAIELRNQAWYRSGVLKSLVDYCRELHYTLVAADEAQSTQASVPFYLVTTNPQLALLRLHGRNQAGWRNPGKAWRKQRTLYRYSDQELADFQRQIEQLTPAPQEVCVIFNNNSAGDAAPNALRLQEMMGLHFDGLVPRSPEQLNLF</sequence>
<dbReference type="PANTHER" id="PTHR30348">
    <property type="entry name" value="UNCHARACTERIZED PROTEIN YECE"/>
    <property type="match status" value="1"/>
</dbReference>
<protein>
    <submittedName>
        <fullName evidence="1">DUF72 domain-containing protein</fullName>
    </submittedName>
</protein>
<accession>A0A9D1VIJ8</accession>